<dbReference type="PANTHER" id="PTHR24104">
    <property type="entry name" value="E3 UBIQUITIN-PROTEIN LIGASE NHLRC1-RELATED"/>
    <property type="match status" value="1"/>
</dbReference>
<dbReference type="InterPro" id="IPR001258">
    <property type="entry name" value="NHL_repeat"/>
</dbReference>
<protein>
    <submittedName>
        <fullName evidence="3">NHL repeat-containing protein</fullName>
    </submittedName>
</protein>
<proteinExistence type="predicted"/>
<evidence type="ECO:0000256" key="1">
    <source>
        <dbReference type="ARBA" id="ARBA00022737"/>
    </source>
</evidence>
<keyword evidence="1" id="KW-0677">Repeat</keyword>
<accession>A0A9D6L4P2</accession>
<dbReference type="PROSITE" id="PS51125">
    <property type="entry name" value="NHL"/>
    <property type="match status" value="2"/>
</dbReference>
<sequence length="212" mass="22103">MHAILIALLVASAPDSARGDTLAWALRPAATIAPQGDGRGQVLEPSGVAVDAFGRIVVADAAVHRLQRFDADGRWMGESGSLGSDAGQLRRPESVAMLGALTVAVLDRENRRVESYDVFGHRLGTIVDLQSATLTDQTGRIEPIALTADRGGALYVADGDRDRVLVFDATGTLLRTIGGFGARPGSFRGLAGLAARGARCVSSTAAAARSRR</sequence>
<dbReference type="EMBL" id="JACQAY010000018">
    <property type="protein sequence ID" value="MBI3538721.1"/>
    <property type="molecule type" value="Genomic_DNA"/>
</dbReference>
<dbReference type="GO" id="GO:0008270">
    <property type="term" value="F:zinc ion binding"/>
    <property type="evidence" value="ECO:0007669"/>
    <property type="project" value="UniProtKB-KW"/>
</dbReference>
<evidence type="ECO:0000313" key="3">
    <source>
        <dbReference type="EMBL" id="MBI3538721.1"/>
    </source>
</evidence>
<name>A0A9D6L4P2_UNCEI</name>
<feature type="repeat" description="NHL" evidence="2">
    <location>
        <begin position="76"/>
        <end position="119"/>
    </location>
</feature>
<dbReference type="Proteomes" id="UP000807850">
    <property type="component" value="Unassembled WGS sequence"/>
</dbReference>
<gene>
    <name evidence="3" type="ORF">HY076_00405</name>
</gene>
<dbReference type="Pfam" id="PF01436">
    <property type="entry name" value="NHL"/>
    <property type="match status" value="1"/>
</dbReference>
<dbReference type="SUPFAM" id="SSF101898">
    <property type="entry name" value="NHL repeat"/>
    <property type="match status" value="1"/>
</dbReference>
<dbReference type="CDD" id="cd05819">
    <property type="entry name" value="NHL"/>
    <property type="match status" value="1"/>
</dbReference>
<reference evidence="3" key="1">
    <citation type="submission" date="2020-07" db="EMBL/GenBank/DDBJ databases">
        <title>Huge and variable diversity of episymbiotic CPR bacteria and DPANN archaea in groundwater ecosystems.</title>
        <authorList>
            <person name="He C.Y."/>
            <person name="Keren R."/>
            <person name="Whittaker M."/>
            <person name="Farag I.F."/>
            <person name="Doudna J."/>
            <person name="Cate J.H.D."/>
            <person name="Banfield J.F."/>
        </authorList>
    </citation>
    <scope>NUCLEOTIDE SEQUENCE</scope>
    <source>
        <strain evidence="3">NC_groundwater_928_Pr1_S-0.2um_72_17</strain>
    </source>
</reference>
<dbReference type="Gene3D" id="2.120.10.30">
    <property type="entry name" value="TolB, C-terminal domain"/>
    <property type="match status" value="1"/>
</dbReference>
<dbReference type="InterPro" id="IPR011042">
    <property type="entry name" value="6-blade_b-propeller_TolB-like"/>
</dbReference>
<dbReference type="AlphaFoldDB" id="A0A9D6L4P2"/>
<organism evidence="3 4">
    <name type="scientific">Eiseniibacteriota bacterium</name>
    <dbReference type="NCBI Taxonomy" id="2212470"/>
    <lineage>
        <taxon>Bacteria</taxon>
        <taxon>Candidatus Eiseniibacteriota</taxon>
    </lineage>
</organism>
<evidence type="ECO:0000256" key="2">
    <source>
        <dbReference type="PROSITE-ProRule" id="PRU00504"/>
    </source>
</evidence>
<comment type="caution">
    <text evidence="3">The sequence shown here is derived from an EMBL/GenBank/DDBJ whole genome shotgun (WGS) entry which is preliminary data.</text>
</comment>
<evidence type="ECO:0000313" key="4">
    <source>
        <dbReference type="Proteomes" id="UP000807850"/>
    </source>
</evidence>
<feature type="repeat" description="NHL" evidence="2">
    <location>
        <begin position="36"/>
        <end position="72"/>
    </location>
</feature>
<dbReference type="InterPro" id="IPR050952">
    <property type="entry name" value="TRIM-NHL_E3_ligases"/>
</dbReference>
<dbReference type="PANTHER" id="PTHR24104:SF25">
    <property type="entry name" value="PROTEIN LIN-41"/>
    <property type="match status" value="1"/>
</dbReference>